<sequence>MGSIIFEPWKRLWKSWAPPKCKFFLWLAIRNKCWTSDRLERRSLDHPKSCLLCDQSQETIQHLLCTCVFARQFWHTILLPLGFGNLSPSGDEISFADWWRKVSKKIH</sequence>
<accession>A0A1D6M4F2</accession>
<keyword evidence="2" id="KW-0413">Isomerase</keyword>
<evidence type="ECO:0000259" key="1">
    <source>
        <dbReference type="Pfam" id="PF13966"/>
    </source>
</evidence>
<dbReference type="AlphaFoldDB" id="A0A1D6M4F2"/>
<organism evidence="2">
    <name type="scientific">Zea mays</name>
    <name type="common">Maize</name>
    <dbReference type="NCBI Taxonomy" id="4577"/>
    <lineage>
        <taxon>Eukaryota</taxon>
        <taxon>Viridiplantae</taxon>
        <taxon>Streptophyta</taxon>
        <taxon>Embryophyta</taxon>
        <taxon>Tracheophyta</taxon>
        <taxon>Spermatophyta</taxon>
        <taxon>Magnoliopsida</taxon>
        <taxon>Liliopsida</taxon>
        <taxon>Poales</taxon>
        <taxon>Poaceae</taxon>
        <taxon>PACMAD clade</taxon>
        <taxon>Panicoideae</taxon>
        <taxon>Andropogonodae</taxon>
        <taxon>Andropogoneae</taxon>
        <taxon>Tripsacinae</taxon>
        <taxon>Zea</taxon>
    </lineage>
</organism>
<dbReference type="EMBL" id="CM000782">
    <property type="protein sequence ID" value="AQK86002.1"/>
    <property type="molecule type" value="Genomic_DNA"/>
</dbReference>
<evidence type="ECO:0000313" key="2">
    <source>
        <dbReference type="EMBL" id="AQK86010.1"/>
    </source>
</evidence>
<proteinExistence type="predicted"/>
<dbReference type="Pfam" id="PF13966">
    <property type="entry name" value="zf-RVT"/>
    <property type="match status" value="1"/>
</dbReference>
<dbReference type="InterPro" id="IPR026960">
    <property type="entry name" value="RVT-Znf"/>
</dbReference>
<name>A0A1D6M4F2_MAIZE</name>
<dbReference type="GO" id="GO:0016853">
    <property type="term" value="F:isomerase activity"/>
    <property type="evidence" value="ECO:0007669"/>
    <property type="project" value="UniProtKB-KW"/>
</dbReference>
<protein>
    <submittedName>
        <fullName evidence="2">Isopentenyl pyrophosphate isomerase3</fullName>
    </submittedName>
</protein>
<dbReference type="EMBL" id="CM000782">
    <property type="protein sequence ID" value="AQK86010.1"/>
    <property type="molecule type" value="Genomic_DNA"/>
</dbReference>
<gene>
    <name evidence="2" type="ORF">ZEAMMB73_Zm00001d038193</name>
</gene>
<dbReference type="EMBL" id="CM000782">
    <property type="protein sequence ID" value="AQK86009.1"/>
    <property type="molecule type" value="Genomic_DNA"/>
</dbReference>
<feature type="domain" description="Reverse transcriptase zinc-binding" evidence="1">
    <location>
        <begin position="7"/>
        <end position="74"/>
    </location>
</feature>
<reference evidence="2" key="1">
    <citation type="submission" date="2015-12" db="EMBL/GenBank/DDBJ databases">
        <title>Update maize B73 reference genome by single molecule sequencing technologies.</title>
        <authorList>
            <consortium name="Maize Genome Sequencing Project"/>
            <person name="Ware D."/>
        </authorList>
    </citation>
    <scope>NUCLEOTIDE SEQUENCE</scope>
    <source>
        <tissue evidence="2">Seedling</tissue>
    </source>
</reference>
<dbReference type="EMBL" id="CM000782">
    <property type="protein sequence ID" value="AQK86006.1"/>
    <property type="molecule type" value="Genomic_DNA"/>
</dbReference>